<reference evidence="8" key="1">
    <citation type="submission" date="2021-01" db="UniProtKB">
        <authorList>
            <consortium name="EnsemblMetazoa"/>
        </authorList>
    </citation>
    <scope>IDENTIFICATION</scope>
</reference>
<evidence type="ECO:0000256" key="3">
    <source>
        <dbReference type="ARBA" id="ARBA00022692"/>
    </source>
</evidence>
<accession>A0A7M5X257</accession>
<evidence type="ECO:0000256" key="1">
    <source>
        <dbReference type="ARBA" id="ARBA00004127"/>
    </source>
</evidence>
<evidence type="ECO:0000256" key="6">
    <source>
        <dbReference type="SAM" id="Phobius"/>
    </source>
</evidence>
<dbReference type="InterPro" id="IPR051068">
    <property type="entry name" value="MFS_Domain-Containing_Protein"/>
</dbReference>
<sequence>TLLVYLKDFLQVKNNSLNIFYSCISGIYILSMIISSVFVGKIFDRTRRTRLIFSLILTLVTIGNVLYTIPISPYLLLFGRLLSGLGDCLRAIIMSEVARSFAPDEVVSQISAVSCTLVVGFTLGPCINSAFVRADFWFLGVHVEYSNGASFVTCFLYMIAFFLSLFFVSDLSREFDLKEALKSFSAEELEEASLDSEQKLITNECFESDQEEQSTPMIENKSSFNTDNEMETMFVLRKFFTNLDTILIL</sequence>
<evidence type="ECO:0000313" key="9">
    <source>
        <dbReference type="Proteomes" id="UP000594262"/>
    </source>
</evidence>
<dbReference type="PANTHER" id="PTHR23510:SF3">
    <property type="entry name" value="MAJOR FACILITATOR SUPERFAMILY DOMAIN-CONTAINING PROTEIN 8"/>
    <property type="match status" value="1"/>
</dbReference>
<feature type="domain" description="Major facilitator superfamily (MFS) profile" evidence="7">
    <location>
        <begin position="1"/>
        <end position="249"/>
    </location>
</feature>
<dbReference type="InterPro" id="IPR011701">
    <property type="entry name" value="MFS"/>
</dbReference>
<dbReference type="Pfam" id="PF07690">
    <property type="entry name" value="MFS_1"/>
    <property type="match status" value="1"/>
</dbReference>
<keyword evidence="9" id="KW-1185">Reference proteome</keyword>
<dbReference type="Proteomes" id="UP000594262">
    <property type="component" value="Unplaced"/>
</dbReference>
<dbReference type="InterPro" id="IPR036259">
    <property type="entry name" value="MFS_trans_sf"/>
</dbReference>
<dbReference type="InterPro" id="IPR020846">
    <property type="entry name" value="MFS_dom"/>
</dbReference>
<organism evidence="8 9">
    <name type="scientific">Clytia hemisphaerica</name>
    <dbReference type="NCBI Taxonomy" id="252671"/>
    <lineage>
        <taxon>Eukaryota</taxon>
        <taxon>Metazoa</taxon>
        <taxon>Cnidaria</taxon>
        <taxon>Hydrozoa</taxon>
        <taxon>Hydroidolina</taxon>
        <taxon>Leptothecata</taxon>
        <taxon>Obeliida</taxon>
        <taxon>Clytiidae</taxon>
        <taxon>Clytia</taxon>
    </lineage>
</organism>
<dbReference type="EnsemblMetazoa" id="CLYHEMT016592.1">
    <property type="protein sequence ID" value="CLYHEMP016592.1"/>
    <property type="gene ID" value="CLYHEMG016592"/>
</dbReference>
<feature type="transmembrane region" description="Helical" evidence="6">
    <location>
        <begin position="106"/>
        <end position="130"/>
    </location>
</feature>
<comment type="subcellular location">
    <subcellularLocation>
        <location evidence="1">Endomembrane system</location>
        <topology evidence="1">Multi-pass membrane protein</topology>
    </subcellularLocation>
</comment>
<keyword evidence="3 6" id="KW-0812">Transmembrane</keyword>
<evidence type="ECO:0000256" key="4">
    <source>
        <dbReference type="ARBA" id="ARBA00022989"/>
    </source>
</evidence>
<feature type="transmembrane region" description="Helical" evidence="6">
    <location>
        <begin position="150"/>
        <end position="168"/>
    </location>
</feature>
<keyword evidence="4 6" id="KW-1133">Transmembrane helix</keyword>
<name>A0A7M5X257_9CNID</name>
<feature type="transmembrane region" description="Helical" evidence="6">
    <location>
        <begin position="19"/>
        <end position="39"/>
    </location>
</feature>
<evidence type="ECO:0000256" key="5">
    <source>
        <dbReference type="ARBA" id="ARBA00023136"/>
    </source>
</evidence>
<dbReference type="SUPFAM" id="SSF103473">
    <property type="entry name" value="MFS general substrate transporter"/>
    <property type="match status" value="1"/>
</dbReference>
<dbReference type="OrthoDB" id="370281at2759"/>
<feature type="transmembrane region" description="Helical" evidence="6">
    <location>
        <begin position="51"/>
        <end position="69"/>
    </location>
</feature>
<dbReference type="GO" id="GO:0022857">
    <property type="term" value="F:transmembrane transporter activity"/>
    <property type="evidence" value="ECO:0007669"/>
    <property type="project" value="InterPro"/>
</dbReference>
<dbReference type="PROSITE" id="PS50850">
    <property type="entry name" value="MFS"/>
    <property type="match status" value="1"/>
</dbReference>
<dbReference type="Gene3D" id="1.20.1250.20">
    <property type="entry name" value="MFS general substrate transporter like domains"/>
    <property type="match status" value="1"/>
</dbReference>
<keyword evidence="2" id="KW-0813">Transport</keyword>
<keyword evidence="5 6" id="KW-0472">Membrane</keyword>
<evidence type="ECO:0000313" key="8">
    <source>
        <dbReference type="EnsemblMetazoa" id="CLYHEMP016592.1"/>
    </source>
</evidence>
<protein>
    <recommendedName>
        <fullName evidence="7">Major facilitator superfamily (MFS) profile domain-containing protein</fullName>
    </recommendedName>
</protein>
<dbReference type="AlphaFoldDB" id="A0A7M5X257"/>
<dbReference type="PANTHER" id="PTHR23510">
    <property type="entry name" value="INNER MEMBRANE TRANSPORT PROTEIN YAJR"/>
    <property type="match status" value="1"/>
</dbReference>
<evidence type="ECO:0000256" key="2">
    <source>
        <dbReference type="ARBA" id="ARBA00022448"/>
    </source>
</evidence>
<proteinExistence type="predicted"/>
<dbReference type="GO" id="GO:0012505">
    <property type="term" value="C:endomembrane system"/>
    <property type="evidence" value="ECO:0007669"/>
    <property type="project" value="UniProtKB-SubCell"/>
</dbReference>
<evidence type="ECO:0000259" key="7">
    <source>
        <dbReference type="PROSITE" id="PS50850"/>
    </source>
</evidence>